<dbReference type="Gene3D" id="3.90.650.10">
    <property type="entry name" value="PurM-like C-terminal domain"/>
    <property type="match status" value="1"/>
</dbReference>
<evidence type="ECO:0000256" key="14">
    <source>
        <dbReference type="ARBA" id="ARBA00052585"/>
    </source>
</evidence>
<dbReference type="SUPFAM" id="SSF55326">
    <property type="entry name" value="PurM N-terminal domain-like"/>
    <property type="match status" value="1"/>
</dbReference>
<feature type="domain" description="PurM-like C-terminal" evidence="16">
    <location>
        <begin position="258"/>
        <end position="317"/>
    </location>
</feature>
<dbReference type="Proteomes" id="UP001383192">
    <property type="component" value="Unassembled WGS sequence"/>
</dbReference>
<evidence type="ECO:0000256" key="5">
    <source>
        <dbReference type="ARBA" id="ARBA00022598"/>
    </source>
</evidence>
<dbReference type="GO" id="GO:0046872">
    <property type="term" value="F:metal ion binding"/>
    <property type="evidence" value="ECO:0007669"/>
    <property type="project" value="UniProtKB-KW"/>
</dbReference>
<dbReference type="SUPFAM" id="SSF56042">
    <property type="entry name" value="PurM C-terminal domain-like"/>
    <property type="match status" value="1"/>
</dbReference>
<keyword evidence="5 18" id="KW-0436">Ligase</keyword>
<evidence type="ECO:0000256" key="9">
    <source>
        <dbReference type="ARBA" id="ARBA00022840"/>
    </source>
</evidence>
<dbReference type="SMART" id="SM01211">
    <property type="entry name" value="GATase_5"/>
    <property type="match status" value="1"/>
</dbReference>
<evidence type="ECO:0000256" key="1">
    <source>
        <dbReference type="ARBA" id="ARBA00004920"/>
    </source>
</evidence>
<evidence type="ECO:0000259" key="17">
    <source>
        <dbReference type="Pfam" id="PF22689"/>
    </source>
</evidence>
<dbReference type="Pfam" id="PF02769">
    <property type="entry name" value="AIRS_C"/>
    <property type="match status" value="1"/>
</dbReference>
<accession>A0AAW0CJ43</accession>
<dbReference type="GO" id="GO:0005737">
    <property type="term" value="C:cytoplasm"/>
    <property type="evidence" value="ECO:0007669"/>
    <property type="project" value="TreeGrafter"/>
</dbReference>
<dbReference type="FunFam" id="3.40.50.880:FF:000008">
    <property type="entry name" value="Phosphoribosylformylglycinamidine synthase"/>
    <property type="match status" value="1"/>
</dbReference>
<dbReference type="SUPFAM" id="SSF52317">
    <property type="entry name" value="Class I glutamine amidotransferase-like"/>
    <property type="match status" value="1"/>
</dbReference>
<evidence type="ECO:0000256" key="4">
    <source>
        <dbReference type="ARBA" id="ARBA00022490"/>
    </source>
</evidence>
<dbReference type="InterPro" id="IPR029062">
    <property type="entry name" value="Class_I_gatase-like"/>
</dbReference>
<dbReference type="Pfam" id="PF13507">
    <property type="entry name" value="GATase_5"/>
    <property type="match status" value="1"/>
</dbReference>
<gene>
    <name evidence="18" type="primary">ADE6_2</name>
    <name evidence="18" type="ORF">VNI00_010052</name>
</gene>
<dbReference type="Pfam" id="PF22689">
    <property type="entry name" value="FGAR-AT_PurM_N-like"/>
    <property type="match status" value="1"/>
</dbReference>
<evidence type="ECO:0000256" key="8">
    <source>
        <dbReference type="ARBA" id="ARBA00022755"/>
    </source>
</evidence>
<comment type="similarity">
    <text evidence="2">In the N-terminal section; belongs to the FGAMS family.</text>
</comment>
<dbReference type="GO" id="GO:0006164">
    <property type="term" value="P:purine nucleotide biosynthetic process"/>
    <property type="evidence" value="ECO:0007669"/>
    <property type="project" value="UniProtKB-KW"/>
</dbReference>
<dbReference type="EC" id="6.3.5.3" evidence="3"/>
<evidence type="ECO:0000256" key="10">
    <source>
        <dbReference type="ARBA" id="ARBA00022842"/>
    </source>
</evidence>
<keyword evidence="6" id="KW-0479">Metal-binding</keyword>
<evidence type="ECO:0000313" key="19">
    <source>
        <dbReference type="Proteomes" id="UP001383192"/>
    </source>
</evidence>
<organism evidence="18 19">
    <name type="scientific">Paramarasmius palmivorus</name>
    <dbReference type="NCBI Taxonomy" id="297713"/>
    <lineage>
        <taxon>Eukaryota</taxon>
        <taxon>Fungi</taxon>
        <taxon>Dikarya</taxon>
        <taxon>Basidiomycota</taxon>
        <taxon>Agaricomycotina</taxon>
        <taxon>Agaricomycetes</taxon>
        <taxon>Agaricomycetidae</taxon>
        <taxon>Agaricales</taxon>
        <taxon>Marasmiineae</taxon>
        <taxon>Marasmiaceae</taxon>
        <taxon>Paramarasmius</taxon>
    </lineage>
</organism>
<comment type="catalytic activity">
    <reaction evidence="14">
        <text>N(2)-formyl-N(1)-(5-phospho-beta-D-ribosyl)glycinamide + L-glutamine + ATP + H2O = 2-formamido-N(1)-(5-O-phospho-beta-D-ribosyl)acetamidine + L-glutamate + ADP + phosphate + H(+)</text>
        <dbReference type="Rhea" id="RHEA:17129"/>
        <dbReference type="ChEBI" id="CHEBI:15377"/>
        <dbReference type="ChEBI" id="CHEBI:15378"/>
        <dbReference type="ChEBI" id="CHEBI:29985"/>
        <dbReference type="ChEBI" id="CHEBI:30616"/>
        <dbReference type="ChEBI" id="CHEBI:43474"/>
        <dbReference type="ChEBI" id="CHEBI:58359"/>
        <dbReference type="ChEBI" id="CHEBI:147286"/>
        <dbReference type="ChEBI" id="CHEBI:147287"/>
        <dbReference type="ChEBI" id="CHEBI:456216"/>
        <dbReference type="EC" id="6.3.5.3"/>
    </reaction>
</comment>
<name>A0AAW0CJ43_9AGAR</name>
<evidence type="ECO:0000256" key="3">
    <source>
        <dbReference type="ARBA" id="ARBA00012747"/>
    </source>
</evidence>
<keyword evidence="4" id="KW-0963">Cytoplasm</keyword>
<dbReference type="GO" id="GO:0005524">
    <property type="term" value="F:ATP binding"/>
    <property type="evidence" value="ECO:0007669"/>
    <property type="project" value="UniProtKB-KW"/>
</dbReference>
<comment type="caution">
    <text evidence="18">The sequence shown here is derived from an EMBL/GenBank/DDBJ whole genome shotgun (WGS) entry which is preliminary data.</text>
</comment>
<evidence type="ECO:0000256" key="6">
    <source>
        <dbReference type="ARBA" id="ARBA00022723"/>
    </source>
</evidence>
<evidence type="ECO:0000256" key="12">
    <source>
        <dbReference type="ARBA" id="ARBA00029823"/>
    </source>
</evidence>
<protein>
    <recommendedName>
        <fullName evidence="15">Phosphoribosylformylglycinamidine synthase</fullName>
        <ecNumber evidence="3">6.3.5.3</ecNumber>
    </recommendedName>
    <alternativeName>
        <fullName evidence="13">Formylglycinamide ribonucleotide amidotransferase</fullName>
    </alternativeName>
    <alternativeName>
        <fullName evidence="12">Formylglycinamide ribotide amidotransferase</fullName>
    </alternativeName>
</protein>
<evidence type="ECO:0000256" key="13">
    <source>
        <dbReference type="ARBA" id="ARBA00032632"/>
    </source>
</evidence>
<keyword evidence="19" id="KW-1185">Reference proteome</keyword>
<keyword evidence="7" id="KW-0547">Nucleotide-binding</keyword>
<keyword evidence="10" id="KW-0460">Magnesium</keyword>
<evidence type="ECO:0000256" key="15">
    <source>
        <dbReference type="ARBA" id="ARBA00071729"/>
    </source>
</evidence>
<dbReference type="AlphaFoldDB" id="A0AAW0CJ43"/>
<evidence type="ECO:0000313" key="18">
    <source>
        <dbReference type="EMBL" id="KAK7039148.1"/>
    </source>
</evidence>
<comment type="pathway">
    <text evidence="1">Purine metabolism; IMP biosynthesis via de novo pathway; 5-amino-1-(5-phospho-D-ribosyl)imidazole from N(2)-formyl-N(1)-(5-phospho-D-ribosyl)glycinamide: step 1/2.</text>
</comment>
<dbReference type="GO" id="GO:0004642">
    <property type="term" value="F:phosphoribosylformylglycinamidine synthase activity"/>
    <property type="evidence" value="ECO:0007669"/>
    <property type="project" value="UniProtKB-EC"/>
</dbReference>
<dbReference type="InterPro" id="IPR036676">
    <property type="entry name" value="PurM-like_C_sf"/>
</dbReference>
<dbReference type="Gene3D" id="3.40.50.880">
    <property type="match status" value="1"/>
</dbReference>
<evidence type="ECO:0000259" key="16">
    <source>
        <dbReference type="Pfam" id="PF02769"/>
    </source>
</evidence>
<evidence type="ECO:0000256" key="11">
    <source>
        <dbReference type="ARBA" id="ARBA00022962"/>
    </source>
</evidence>
<sequence length="675" mass="73103">MGLGLPTGNVVARATLQRAVERLMLRLPSIASKSFLITIGDRSITGLVCRDQMVGPWQVPVADVGVVRTTYPRLSSEDEETVTGEAMCMGERPPLAILNPAASARIAVAEALTNLVAAYLGPSSLHKVKLSANWMANPSKPGQGAALYSAVEALGMDLCPKLGVGASSGDTVKKEVSSPVSVVITAFAGVVDVRQTWTPQLLPPASGGGELIFVDLASGKTRLAGSALAQVFGSVVLLGQDGRQTPDLTGDDVGIFKAFVEATQLVRQQEQEVVLAYHDRSDGGLFTTIVEMAFAGRTGVDIYLPEGKGLEWLFNEELGAVFQVKVGGLDSFKKGVCEEVVWSSTRGELQRMWAETSFKIQEIRDDPDCAKEEFALIEEKEHSGLFYDLTFTPTPSPLLTSIKEHQRPRVAILREQGVNGHVEMGYAFYAAGFLPVDVHMSDLLSTTPAQSLSTFVGLAACGGFSYGDVLGAGKGWAHSVLLHPRARDEFKTFFERDDTFTLAVCNGCQFLSHLREIIPNGAEAWPEFKENKSGRFEARVCMVEIVDTEATRKSVFLRGMKGSKLPVAVAHGEGHVAVEVKEELVGVRYVDSKGEKTEKYPLNPNGSLGGVTGVQTSDGRVLAMMPHPERVVLLESNSWIGEEVSKIWRKQGGGRGPWMRLFESAREWCDERANK</sequence>
<proteinExistence type="inferred from homology"/>
<dbReference type="InterPro" id="IPR036921">
    <property type="entry name" value="PurM-like_N_sf"/>
</dbReference>
<dbReference type="FunFam" id="3.30.1330.10:FF:000005">
    <property type="entry name" value="Phosphoribosylformylglycinamidine synthase"/>
    <property type="match status" value="1"/>
</dbReference>
<dbReference type="InterPro" id="IPR010918">
    <property type="entry name" value="PurM-like_C_dom"/>
</dbReference>
<evidence type="ECO:0000256" key="7">
    <source>
        <dbReference type="ARBA" id="ARBA00022741"/>
    </source>
</evidence>
<keyword evidence="9" id="KW-0067">ATP-binding</keyword>
<dbReference type="PANTHER" id="PTHR10099">
    <property type="entry name" value="PHOSPHORIBOSYLFORMYLGLYCINAMIDINE SYNTHASE"/>
    <property type="match status" value="1"/>
</dbReference>
<reference evidence="18 19" key="1">
    <citation type="submission" date="2024-01" db="EMBL/GenBank/DDBJ databases">
        <title>A draft genome for a cacao thread blight-causing isolate of Paramarasmius palmivorus.</title>
        <authorList>
            <person name="Baruah I.K."/>
            <person name="Bukari Y."/>
            <person name="Amoako-Attah I."/>
            <person name="Meinhardt L.W."/>
            <person name="Bailey B.A."/>
            <person name="Cohen S.P."/>
        </authorList>
    </citation>
    <scope>NUCLEOTIDE SEQUENCE [LARGE SCALE GENOMIC DNA]</scope>
    <source>
        <strain evidence="18 19">GH-12</strain>
    </source>
</reference>
<dbReference type="Gene3D" id="3.30.1330.10">
    <property type="entry name" value="PurM-like, N-terminal domain"/>
    <property type="match status" value="1"/>
</dbReference>
<keyword evidence="11" id="KW-0315">Glutamine amidotransferase</keyword>
<dbReference type="EMBL" id="JAYKXP010000039">
    <property type="protein sequence ID" value="KAK7039148.1"/>
    <property type="molecule type" value="Genomic_DNA"/>
</dbReference>
<dbReference type="CDD" id="cd02204">
    <property type="entry name" value="PurL_repeat2"/>
    <property type="match status" value="1"/>
</dbReference>
<evidence type="ECO:0000256" key="2">
    <source>
        <dbReference type="ARBA" id="ARBA00008608"/>
    </source>
</evidence>
<dbReference type="InterPro" id="IPR055181">
    <property type="entry name" value="FGAR-AT_PurM_N-like"/>
</dbReference>
<dbReference type="PANTHER" id="PTHR10099:SF1">
    <property type="entry name" value="PHOSPHORIBOSYLFORMYLGLYCINAMIDINE SYNTHASE"/>
    <property type="match status" value="1"/>
</dbReference>
<keyword evidence="8" id="KW-0658">Purine biosynthesis</keyword>
<feature type="domain" description="FGAR-AT PurM N-terminal-like" evidence="17">
    <location>
        <begin position="32"/>
        <end position="188"/>
    </location>
</feature>